<gene>
    <name evidence="1" type="ORF">QFC21_006319</name>
</gene>
<keyword evidence="2" id="KW-1185">Reference proteome</keyword>
<proteinExistence type="predicted"/>
<reference evidence="1" key="1">
    <citation type="submission" date="2023-04" db="EMBL/GenBank/DDBJ databases">
        <title>Draft Genome sequencing of Naganishia species isolated from polar environments using Oxford Nanopore Technology.</title>
        <authorList>
            <person name="Leo P."/>
            <person name="Venkateswaran K."/>
        </authorList>
    </citation>
    <scope>NUCLEOTIDE SEQUENCE</scope>
    <source>
        <strain evidence="1">MNA-CCFEE 5423</strain>
    </source>
</reference>
<name>A0ACC2V3N7_9TREE</name>
<sequence length="1067" mass="118005">MALQAAPGGMFDGVVFYVDDSVAAETRPSDMIHHGAVLCPPPPPLAVSSAVNTDSLKITPRFDLNKITHIISETWEIPERQLIDNHSRKDEIFTVTPSWHTRSRLLYLQDVHFYSPDPTKIFSGIFVSCLNDISESDVEQISATVGSFGGSYRQGVTQDVTHIITRKVEASHFNTIDITKLGMFFVHPQWIIDCVKLRKRLPFQPYVFESADEPPPIMRPEWHADPERYPSQHMTNMLKQHVSVEKEQALGWGSVLGAEKMASGHISSTLKKDAHLFEGKKIILGCQIEVSPDFRVAIESTVIAAGGDVLPEERMRDCDIYITPFREGKEYLRALKYGKLVGTLPWLNHVLKIGRLTAPKDNLLHYPVPRGGIPEFRPCTISVTNYTGEARDYLKRLISIMDAKFTTTLARELNTHLIAATKSGEKVSRASAWGIPVMNHMYLEDCFTQWKRLPEAVDDRYTLFPNGVNYMSLLGNAKLNDKDLERWTAPAKDIDDDHDMQEIDGDITATGVTPATQASSPSQHDRTARQQDLGANVGELNTDHVEMHAVAASIQMDEGAAHMELGPSIEDVPPRSPSPRHADPPSVSPFRDIVHEDLPAIEELEVDAHPPIEESHNPPSQERQLDEMIPRESLDHEPITVQRAASISSPLSGHPEDDHDMAQAADDDQIVDAVQEDLQLPADGEDVHQPDEDVSMHFAVPDIPSVPSNSVGKAKAAATRSQASIVAAPTTQSKTRASTQAVKKTRSAVSTTTQPVKRRRLSIPEKDTPPAVMPPAPEFQGRARRQAATKAAEMLHNVIAPDMALHDKEKKRKDIVSPKSRREARVGGKGEGSSRKSKLDHEITDKEESTEDELETHLKRKGTQRAATAKMTPAAARGRSRSTIVRDTARTRLGSRSGSVLSMLSGEEEDDTTGDLDPDSVKLMTTGFTLEERLTKILKAMGVKFTDKPLEMTHLICKTAIRTTKLLTGLAKGVDIVSADWLDKCAELKRLVDPEPYLLSDRANEEKLGFNVAESIARSKALHREKGGLFAGKLFHLTGQVKPGFDQIKDVVKAAGAVERIKMFGKM</sequence>
<comment type="caution">
    <text evidence="1">The sequence shown here is derived from an EMBL/GenBank/DDBJ whole genome shotgun (WGS) entry which is preliminary data.</text>
</comment>
<evidence type="ECO:0000313" key="2">
    <source>
        <dbReference type="Proteomes" id="UP001227268"/>
    </source>
</evidence>
<accession>A0ACC2V3N7</accession>
<evidence type="ECO:0000313" key="1">
    <source>
        <dbReference type="EMBL" id="KAJ9093723.1"/>
    </source>
</evidence>
<protein>
    <submittedName>
        <fullName evidence="1">Uncharacterized protein</fullName>
    </submittedName>
</protein>
<dbReference type="EMBL" id="JASBWT010000029">
    <property type="protein sequence ID" value="KAJ9093723.1"/>
    <property type="molecule type" value="Genomic_DNA"/>
</dbReference>
<organism evidence="1 2">
    <name type="scientific">Naganishia friedmannii</name>
    <dbReference type="NCBI Taxonomy" id="89922"/>
    <lineage>
        <taxon>Eukaryota</taxon>
        <taxon>Fungi</taxon>
        <taxon>Dikarya</taxon>
        <taxon>Basidiomycota</taxon>
        <taxon>Agaricomycotina</taxon>
        <taxon>Tremellomycetes</taxon>
        <taxon>Filobasidiales</taxon>
        <taxon>Filobasidiaceae</taxon>
        <taxon>Naganishia</taxon>
    </lineage>
</organism>
<dbReference type="Proteomes" id="UP001227268">
    <property type="component" value="Unassembled WGS sequence"/>
</dbReference>